<dbReference type="InterPro" id="IPR026444">
    <property type="entry name" value="Secre_tail"/>
</dbReference>
<dbReference type="NCBIfam" id="TIGR04214">
    <property type="entry name" value="CSLREA_Nterm"/>
    <property type="match status" value="1"/>
</dbReference>
<feature type="domain" description="Secretion system C-terminal sorting" evidence="3">
    <location>
        <begin position="836"/>
        <end position="909"/>
    </location>
</feature>
<dbReference type="EMBL" id="JAVRHT010000001">
    <property type="protein sequence ID" value="MDT0630243.1"/>
    <property type="molecule type" value="Genomic_DNA"/>
</dbReference>
<dbReference type="PANTHER" id="PTHR11319:SF35">
    <property type="entry name" value="OUTER MEMBRANE PROTEIN PMPC-RELATED"/>
    <property type="match status" value="1"/>
</dbReference>
<keyword evidence="5" id="KW-1185">Reference proteome</keyword>
<reference evidence="4 5" key="1">
    <citation type="submission" date="2023-09" db="EMBL/GenBank/DDBJ databases">
        <authorList>
            <person name="Rey-Velasco X."/>
        </authorList>
    </citation>
    <scope>NUCLEOTIDE SEQUENCE [LARGE SCALE GENOMIC DNA]</scope>
    <source>
        <strain evidence="4 5">F394</strain>
    </source>
</reference>
<keyword evidence="2" id="KW-0732">Signal</keyword>
<dbReference type="InterPro" id="IPR006626">
    <property type="entry name" value="PbH1"/>
</dbReference>
<evidence type="ECO:0000313" key="4">
    <source>
        <dbReference type="EMBL" id="MDT0630243.1"/>
    </source>
</evidence>
<evidence type="ECO:0000313" key="5">
    <source>
        <dbReference type="Proteomes" id="UP001267426"/>
    </source>
</evidence>
<sequence>MTPFASPPAGAPRRARRPALSLLTSLALGGVLALGPAAHAEDARPAQASIVVTTGEDEDNADGDCSLREAVRAANTNAAVDGCAAGSADGDRITFSEGYEIGLQLGQIEITDDVEIDASGVGQVTVDANRSSRIFRVDATGVAFTDLVLRNGSADEGGAVRLEAGSEATFTNGGVFGSVADTNGGGIYVAENASLTITSSDDREARLSGNTAFGGDAGMGGGGVWSAGSTTISDGVVIEGNGAVGSSGSGGGVLNSGGTLTVTRATITNNRANRAGGGIEDFGDDDGDTDVTLTETTLAGNRIVDANPGNGGGLHSGGGDVVVSSSVVTGNAAVEGGGLWTSGTLSLSETRVAGNTGYGDAADNGGGGVYNEGGTVDASDSVIEGNRAVGESGSGGGLLSTGGAVTVEGGFVRGNQANRAGGGIELAGGTLSLSTVSVRDNRIEDANPGNGGGLHVGGSGSATVSRSTFAGNEAVQGGGLWISGPGALDLDNSTVSGNRAQALGGGVYDDSGADIMLRSVTVANNSAGTDGGGLAQGSVADLRTFSLQNTLVGNNSADGQGDDCFGTFQWNGFNLIEDTSGCTLMGDTETNVAGEDPRLGPLADNGGPTQTHALLEDSPALGAGQSTFDVDQRGEPRDNDDDIGAFESGDDGNGGGGDMVACTTDAPLSFDVDGDGSGVMADDFDADGDDPAFGEFAGVRNEAGEDSVDLSTCSFVTFNPFSETVIYSAVTDGSVDAGEVYTLATMGGDQSLPSDVLFDGPGAFALVTGTASDGDPLRSVLDRVVAAVVYGRDGEVVGSVGGGSTEAEMQAFLSAFGGQATSAEGTGEVDLSVVAWPNPTAGQATVAFGLAEGGAARVAVYDALGREVVVAADRSFAQGRHEVPLGASLPAGVYIVRVATEGGVQTARLTVAR</sequence>
<comment type="caution">
    <text evidence="4">The sequence shown here is derived from an EMBL/GenBank/DDBJ whole genome shotgun (WGS) entry which is preliminary data.</text>
</comment>
<gene>
    <name evidence="4" type="ORF">RM540_00645</name>
</gene>
<protein>
    <submittedName>
        <fullName evidence="4">Choice-of-anchor Q domain-containing protein</fullName>
    </submittedName>
</protein>
<dbReference type="NCBIfam" id="TIGR04183">
    <property type="entry name" value="Por_Secre_tail"/>
    <property type="match status" value="1"/>
</dbReference>
<evidence type="ECO:0000259" key="3">
    <source>
        <dbReference type="Pfam" id="PF18962"/>
    </source>
</evidence>
<dbReference type="NCBIfam" id="NF041518">
    <property type="entry name" value="choice_anch_Q"/>
    <property type="match status" value="1"/>
</dbReference>
<evidence type="ECO:0000256" key="1">
    <source>
        <dbReference type="SAM" id="MobiDB-lite"/>
    </source>
</evidence>
<dbReference type="Pfam" id="PF18962">
    <property type="entry name" value="Por_Secre_tail"/>
    <property type="match status" value="1"/>
</dbReference>
<dbReference type="Proteomes" id="UP001267426">
    <property type="component" value="Unassembled WGS sequence"/>
</dbReference>
<dbReference type="PANTHER" id="PTHR11319">
    <property type="entry name" value="G PROTEIN-COUPLED RECEPTOR-RELATED"/>
    <property type="match status" value="1"/>
</dbReference>
<dbReference type="InterPro" id="IPR012334">
    <property type="entry name" value="Pectin_lyas_fold"/>
</dbReference>
<dbReference type="SMART" id="SM00710">
    <property type="entry name" value="PbH1"/>
    <property type="match status" value="11"/>
</dbReference>
<dbReference type="InterPro" id="IPR011050">
    <property type="entry name" value="Pectin_lyase_fold/virulence"/>
</dbReference>
<dbReference type="Gene3D" id="2.160.20.10">
    <property type="entry name" value="Single-stranded right-handed beta-helix, Pectin lyase-like"/>
    <property type="match status" value="1"/>
</dbReference>
<dbReference type="SUPFAM" id="SSF51126">
    <property type="entry name" value="Pectin lyase-like"/>
    <property type="match status" value="2"/>
</dbReference>
<feature type="region of interest" description="Disordered" evidence="1">
    <location>
        <begin position="589"/>
        <end position="656"/>
    </location>
</feature>
<name>A0ABU3BLT0_9BACT</name>
<dbReference type="PROSITE" id="PS51318">
    <property type="entry name" value="TAT"/>
    <property type="match status" value="1"/>
</dbReference>
<feature type="chain" id="PRO_5045253241" evidence="2">
    <location>
        <begin position="41"/>
        <end position="913"/>
    </location>
</feature>
<feature type="signal peptide" evidence="2">
    <location>
        <begin position="1"/>
        <end position="40"/>
    </location>
</feature>
<evidence type="ECO:0000256" key="2">
    <source>
        <dbReference type="SAM" id="SignalP"/>
    </source>
</evidence>
<proteinExistence type="predicted"/>
<dbReference type="InterPro" id="IPR059226">
    <property type="entry name" value="Choice_anch_Q_dom"/>
</dbReference>
<dbReference type="InterPro" id="IPR026457">
    <property type="entry name" value="CSLREA_Nterm"/>
</dbReference>
<accession>A0ABU3BLT0</accession>
<organism evidence="4 5">
    <name type="scientific">Rubrivirga litoralis</name>
    <dbReference type="NCBI Taxonomy" id="3075598"/>
    <lineage>
        <taxon>Bacteria</taxon>
        <taxon>Pseudomonadati</taxon>
        <taxon>Rhodothermota</taxon>
        <taxon>Rhodothermia</taxon>
        <taxon>Rhodothermales</taxon>
        <taxon>Rubricoccaceae</taxon>
        <taxon>Rubrivirga</taxon>
    </lineage>
</organism>
<dbReference type="InterPro" id="IPR006311">
    <property type="entry name" value="TAT_signal"/>
</dbReference>
<feature type="compositionally biased region" description="Acidic residues" evidence="1">
    <location>
        <begin position="638"/>
        <end position="650"/>
    </location>
</feature>
<dbReference type="RefSeq" id="WP_311661225.1">
    <property type="nucleotide sequence ID" value="NZ_JAVRHT010000001.1"/>
</dbReference>